<proteinExistence type="predicted"/>
<dbReference type="Proteomes" id="UP000828390">
    <property type="component" value="Unassembled WGS sequence"/>
</dbReference>
<organism evidence="1 2">
    <name type="scientific">Dreissena polymorpha</name>
    <name type="common">Zebra mussel</name>
    <name type="synonym">Mytilus polymorpha</name>
    <dbReference type="NCBI Taxonomy" id="45954"/>
    <lineage>
        <taxon>Eukaryota</taxon>
        <taxon>Metazoa</taxon>
        <taxon>Spiralia</taxon>
        <taxon>Lophotrochozoa</taxon>
        <taxon>Mollusca</taxon>
        <taxon>Bivalvia</taxon>
        <taxon>Autobranchia</taxon>
        <taxon>Heteroconchia</taxon>
        <taxon>Euheterodonta</taxon>
        <taxon>Imparidentia</taxon>
        <taxon>Neoheterodontei</taxon>
        <taxon>Myida</taxon>
        <taxon>Dreissenoidea</taxon>
        <taxon>Dreissenidae</taxon>
        <taxon>Dreissena</taxon>
    </lineage>
</organism>
<dbReference type="EMBL" id="JAIWYP010000001">
    <property type="protein sequence ID" value="KAH3891314.1"/>
    <property type="molecule type" value="Genomic_DNA"/>
</dbReference>
<evidence type="ECO:0000313" key="1">
    <source>
        <dbReference type="EMBL" id="KAH3891314.1"/>
    </source>
</evidence>
<name>A0A9D4S3L2_DREPO</name>
<dbReference type="AlphaFoldDB" id="A0A9D4S3L2"/>
<reference evidence="1" key="2">
    <citation type="submission" date="2020-11" db="EMBL/GenBank/DDBJ databases">
        <authorList>
            <person name="McCartney M.A."/>
            <person name="Auch B."/>
            <person name="Kono T."/>
            <person name="Mallez S."/>
            <person name="Becker A."/>
            <person name="Gohl D.M."/>
            <person name="Silverstein K.A.T."/>
            <person name="Koren S."/>
            <person name="Bechman K.B."/>
            <person name="Herman A."/>
            <person name="Abrahante J.E."/>
            <person name="Garbe J."/>
        </authorList>
    </citation>
    <scope>NUCLEOTIDE SEQUENCE</scope>
    <source>
        <strain evidence="1">Duluth1</strain>
        <tissue evidence="1">Whole animal</tissue>
    </source>
</reference>
<sequence length="241" mass="27251">MNILRRINSPLPFGHFHEDWTINVTFRVKNASPPGGHFHDYRTINVASRVLKRIYLSHVRKNAPSPGGQVFQTTRTIFEPIQDTMGTYLLTKFHEDRTINVASIGQCPAPWRPCFKATETISEFVQDIMGAILLANFHDDRAIIVASSGHVLQPNVTIFELVQYIIGTNLLTKCHTIGQQMWPLECLQGFTLAILGKKHLPPSGNVFEPTGTNFEVLQALIRINLLIKFHRDRTINVASRV</sequence>
<keyword evidence="2" id="KW-1185">Reference proteome</keyword>
<comment type="caution">
    <text evidence="1">The sequence shown here is derived from an EMBL/GenBank/DDBJ whole genome shotgun (WGS) entry which is preliminary data.</text>
</comment>
<accession>A0A9D4S3L2</accession>
<gene>
    <name evidence="1" type="ORF">DPMN_015408</name>
</gene>
<reference evidence="1" key="1">
    <citation type="journal article" date="2019" name="bioRxiv">
        <title>The Genome of the Zebra Mussel, Dreissena polymorpha: A Resource for Invasive Species Research.</title>
        <authorList>
            <person name="McCartney M.A."/>
            <person name="Auch B."/>
            <person name="Kono T."/>
            <person name="Mallez S."/>
            <person name="Zhang Y."/>
            <person name="Obille A."/>
            <person name="Becker A."/>
            <person name="Abrahante J.E."/>
            <person name="Garbe J."/>
            <person name="Badalamenti J.P."/>
            <person name="Herman A."/>
            <person name="Mangelson H."/>
            <person name="Liachko I."/>
            <person name="Sullivan S."/>
            <person name="Sone E.D."/>
            <person name="Koren S."/>
            <person name="Silverstein K.A.T."/>
            <person name="Beckman K.B."/>
            <person name="Gohl D.M."/>
        </authorList>
    </citation>
    <scope>NUCLEOTIDE SEQUENCE</scope>
    <source>
        <strain evidence="1">Duluth1</strain>
        <tissue evidence="1">Whole animal</tissue>
    </source>
</reference>
<protein>
    <submittedName>
        <fullName evidence="1">Uncharacterized protein</fullName>
    </submittedName>
</protein>
<evidence type="ECO:0000313" key="2">
    <source>
        <dbReference type="Proteomes" id="UP000828390"/>
    </source>
</evidence>